<reference evidence="1" key="1">
    <citation type="submission" date="2022-10" db="EMBL/GenBank/DDBJ databases">
        <title>Culturing micro-colonial fungi from biological soil crusts in the Mojave desert and describing Neophaeococcomyces mojavensis, and introducing the new genera and species Taxawa tesnikishii.</title>
        <authorList>
            <person name="Kurbessoian T."/>
            <person name="Stajich J.E."/>
        </authorList>
    </citation>
    <scope>NUCLEOTIDE SEQUENCE</scope>
    <source>
        <strain evidence="1">JES_112</strain>
    </source>
</reference>
<organism evidence="1 2">
    <name type="scientific">Neophaeococcomyces mojaviensis</name>
    <dbReference type="NCBI Taxonomy" id="3383035"/>
    <lineage>
        <taxon>Eukaryota</taxon>
        <taxon>Fungi</taxon>
        <taxon>Dikarya</taxon>
        <taxon>Ascomycota</taxon>
        <taxon>Pezizomycotina</taxon>
        <taxon>Eurotiomycetes</taxon>
        <taxon>Chaetothyriomycetidae</taxon>
        <taxon>Chaetothyriales</taxon>
        <taxon>Chaetothyriales incertae sedis</taxon>
        <taxon>Neophaeococcomyces</taxon>
    </lineage>
</organism>
<dbReference type="Proteomes" id="UP001172386">
    <property type="component" value="Unassembled WGS sequence"/>
</dbReference>
<gene>
    <name evidence="1" type="ORF">H2198_009162</name>
</gene>
<evidence type="ECO:0000313" key="2">
    <source>
        <dbReference type="Proteomes" id="UP001172386"/>
    </source>
</evidence>
<sequence length="504" mass="56442">MSTGNYTFGCSPCFDPSCPTPVLPIDGFGGSLYDCSFKVPVYNDTYSTNLITWHKIDTYFYQPRAANVTVFAISLGFGILTLANIIVLTPPHKRGLLHNTLLIGNAFQIIRSGIGVQLWTSGYLASSYLALTLDWNTPNWSTSFRVLLTIFNLSVCIVFACVQIAFYTVSHGMLAWMRIRYPMYAYYILISTLVFIGLFSYCWRVVYAVDQIRFIAFAKQGDYLPAIQYQQWYRTLEYGGKYLVGINLGLWSGTFMVSALVVIWERRKALFARGVEVREKGAWIWGRKKRVKNVYERVLNLVAIVGVESFFVPLMLCVFQFLPEWLPFPQTDALVMPVILTLLPVLSLFNGGTIRAETDTGVGGNTDRNADATNNPRHREDDGSCCNECGWGNRSRSDGLPMPMDIRTVSQLGVPVSARSLFGSQRAGKGDGIGAGNMELAEREGKWTDGVNGVDVSTSRKGRNGRTAITMYERELRDIDETQEDVDEGRNRKDAGMTGSHEQR</sequence>
<evidence type="ECO:0000313" key="1">
    <source>
        <dbReference type="EMBL" id="KAJ9651576.1"/>
    </source>
</evidence>
<protein>
    <submittedName>
        <fullName evidence="1">Uncharacterized protein</fullName>
    </submittedName>
</protein>
<dbReference type="EMBL" id="JAPDRQ010000248">
    <property type="protein sequence ID" value="KAJ9651576.1"/>
    <property type="molecule type" value="Genomic_DNA"/>
</dbReference>
<name>A0ACC2ZVV3_9EURO</name>
<keyword evidence="2" id="KW-1185">Reference proteome</keyword>
<comment type="caution">
    <text evidence="1">The sequence shown here is derived from an EMBL/GenBank/DDBJ whole genome shotgun (WGS) entry which is preliminary data.</text>
</comment>
<proteinExistence type="predicted"/>
<accession>A0ACC2ZVV3</accession>